<accession>A0A9X6NN11</accession>
<keyword evidence="2" id="KW-0812">Transmembrane</keyword>
<organism evidence="3 4">
    <name type="scientific">Hypsibius exemplaris</name>
    <name type="common">Freshwater tardigrade</name>
    <dbReference type="NCBI Taxonomy" id="2072580"/>
    <lineage>
        <taxon>Eukaryota</taxon>
        <taxon>Metazoa</taxon>
        <taxon>Ecdysozoa</taxon>
        <taxon>Tardigrada</taxon>
        <taxon>Eutardigrada</taxon>
        <taxon>Parachela</taxon>
        <taxon>Hypsibioidea</taxon>
        <taxon>Hypsibiidae</taxon>
        <taxon>Hypsibius</taxon>
    </lineage>
</organism>
<keyword evidence="2" id="KW-1133">Transmembrane helix</keyword>
<sequence length="446" mass="49283">MSTAPASDHPDGGGLVTACTRYICHLSTDFLIDAFDKFYLLIQPTSGGDMEITGIDAHDVVHHRHADDCRTDLVSLSRPLCWQWHVLTHWKSQRSRKPLPVFAGTWWVWLQEWWAVVCAHLFHIMLFLVVFYFLIGPFLATLWRRYEEWKQKRDEMNRRLLDQRSSFSSDDLSASFSNLPSLSSVQSSFSFTTANMVNEATELENKAFVNPTIEEIVQGGKAVESVVLSEVKMKPLVEESVGKLGGKYLTLHPPGLVASSTNSHPATVGNAIPSNPTQHVMTVRVASLTSSKIFVIGAPFSRSISPEATVFRVGPTKSGRGYTLPRSTADRRWRRNRSRKSFLASITNRSQTVQRSRNNAPSSTVLTDSQGRSRLPVSASLENVSADGDRATAPSLRHLRKSADDSSQIGGLERIDSESSQRTASDFHLSGPPITTSPIGAASTVS</sequence>
<protein>
    <submittedName>
        <fullName evidence="3">Uncharacterized protein</fullName>
    </submittedName>
</protein>
<feature type="region of interest" description="Disordered" evidence="1">
    <location>
        <begin position="399"/>
        <end position="446"/>
    </location>
</feature>
<dbReference type="EMBL" id="MTYJ01000324">
    <property type="protein sequence ID" value="OWA53471.1"/>
    <property type="molecule type" value="Genomic_DNA"/>
</dbReference>
<evidence type="ECO:0000313" key="4">
    <source>
        <dbReference type="Proteomes" id="UP000192578"/>
    </source>
</evidence>
<feature type="transmembrane region" description="Helical" evidence="2">
    <location>
        <begin position="122"/>
        <end position="143"/>
    </location>
</feature>
<dbReference type="OrthoDB" id="10678853at2759"/>
<dbReference type="Proteomes" id="UP000192578">
    <property type="component" value="Unassembled WGS sequence"/>
</dbReference>
<gene>
    <name evidence="3" type="ORF">BV898_17900</name>
</gene>
<evidence type="ECO:0000313" key="3">
    <source>
        <dbReference type="EMBL" id="OWA53471.1"/>
    </source>
</evidence>
<evidence type="ECO:0000256" key="2">
    <source>
        <dbReference type="SAM" id="Phobius"/>
    </source>
</evidence>
<comment type="caution">
    <text evidence="3">The sequence shown here is derived from an EMBL/GenBank/DDBJ whole genome shotgun (WGS) entry which is preliminary data.</text>
</comment>
<keyword evidence="4" id="KW-1185">Reference proteome</keyword>
<evidence type="ECO:0000256" key="1">
    <source>
        <dbReference type="SAM" id="MobiDB-lite"/>
    </source>
</evidence>
<feature type="compositionally biased region" description="Polar residues" evidence="1">
    <location>
        <begin position="344"/>
        <end position="372"/>
    </location>
</feature>
<reference evidence="4" key="1">
    <citation type="submission" date="2017-01" db="EMBL/GenBank/DDBJ databases">
        <title>Comparative genomics of anhydrobiosis in the tardigrade Hypsibius dujardini.</title>
        <authorList>
            <person name="Yoshida Y."/>
            <person name="Koutsovoulos G."/>
            <person name="Laetsch D."/>
            <person name="Stevens L."/>
            <person name="Kumar S."/>
            <person name="Horikawa D."/>
            <person name="Ishino K."/>
            <person name="Komine S."/>
            <person name="Tomita M."/>
            <person name="Blaxter M."/>
            <person name="Arakawa K."/>
        </authorList>
    </citation>
    <scope>NUCLEOTIDE SEQUENCE [LARGE SCALE GENOMIC DNA]</scope>
    <source>
        <strain evidence="4">Z151</strain>
    </source>
</reference>
<feature type="region of interest" description="Disordered" evidence="1">
    <location>
        <begin position="318"/>
        <end position="373"/>
    </location>
</feature>
<feature type="compositionally biased region" description="Polar residues" evidence="1">
    <location>
        <begin position="433"/>
        <end position="446"/>
    </location>
</feature>
<keyword evidence="2" id="KW-0472">Membrane</keyword>
<name>A0A9X6NN11_HYPEX</name>
<dbReference type="AlphaFoldDB" id="A0A9X6NN11"/>
<proteinExistence type="predicted"/>